<dbReference type="InterPro" id="IPR043519">
    <property type="entry name" value="NT_sf"/>
</dbReference>
<keyword evidence="8" id="KW-1185">Reference proteome</keyword>
<evidence type="ECO:0000256" key="1">
    <source>
        <dbReference type="ARBA" id="ARBA00022679"/>
    </source>
</evidence>
<dbReference type="SUPFAM" id="SSF81891">
    <property type="entry name" value="Poly A polymerase C-terminal region-like"/>
    <property type="match status" value="1"/>
</dbReference>
<dbReference type="Pfam" id="PF01743">
    <property type="entry name" value="PolyA_pol"/>
    <property type="match status" value="1"/>
</dbReference>
<feature type="domain" description="tRNA nucleotidyltransferase/poly(A) polymerase RNA and SrmB- binding" evidence="6">
    <location>
        <begin position="151"/>
        <end position="210"/>
    </location>
</feature>
<organism evidence="7 8">
    <name type="scientific">Sulfidibacter corallicola</name>
    <dbReference type="NCBI Taxonomy" id="2818388"/>
    <lineage>
        <taxon>Bacteria</taxon>
        <taxon>Pseudomonadati</taxon>
        <taxon>Acidobacteriota</taxon>
        <taxon>Holophagae</taxon>
        <taxon>Acanthopleuribacterales</taxon>
        <taxon>Acanthopleuribacteraceae</taxon>
        <taxon>Sulfidibacter</taxon>
    </lineage>
</organism>
<sequence length="371" mass="42215">MKSKGYMAFLVGGALRDLMRDTQPRDYDVVTNASIEQIRLIFRNSKTIGKRFPIVHTYFAGDVIEISSLKSDDAEDVGESQRELLVADANLRDFTINAIYYDIRTFEVIDPLGAIKHLEEKVLVPIGDPYERFREDPVRMIRAVKLSERHGFTIEPELERIIHELGDTMLEIGPGRKYEELTRILLSDYAVEVVTRLRNLGVFRFLWPAGESLLAERGPAILEQARIPVPVHYSRGSFSKETHMKLWLGLFMLSGHQPGTSGKYERAVLDDFLDPLGMPFRNPVVDCLVCLGQLMAQKGAFGGMPLNGEVSNLVEFYVGYFDPKLSHQLEQFHKHHASAKKGRSRRPGEKGKPSGGKRPRGRRRRRRRPAK</sequence>
<evidence type="ECO:0000313" key="8">
    <source>
        <dbReference type="Proteomes" id="UP000663929"/>
    </source>
</evidence>
<evidence type="ECO:0000256" key="3">
    <source>
        <dbReference type="RuleBase" id="RU003953"/>
    </source>
</evidence>
<keyword evidence="1 3" id="KW-0808">Transferase</keyword>
<evidence type="ECO:0000256" key="4">
    <source>
        <dbReference type="SAM" id="MobiDB-lite"/>
    </source>
</evidence>
<dbReference type="SUPFAM" id="SSF81301">
    <property type="entry name" value="Nucleotidyltransferase"/>
    <property type="match status" value="1"/>
</dbReference>
<keyword evidence="3" id="KW-0694">RNA-binding</keyword>
<evidence type="ECO:0000256" key="2">
    <source>
        <dbReference type="ARBA" id="ARBA00022741"/>
    </source>
</evidence>
<dbReference type="GO" id="GO:0000166">
    <property type="term" value="F:nucleotide binding"/>
    <property type="evidence" value="ECO:0007669"/>
    <property type="project" value="UniProtKB-KW"/>
</dbReference>
<feature type="region of interest" description="Disordered" evidence="4">
    <location>
        <begin position="334"/>
        <end position="371"/>
    </location>
</feature>
<dbReference type="KEGG" id="scor:J3U87_33630"/>
<dbReference type="CDD" id="cd05398">
    <property type="entry name" value="NT_ClassII-CCAase"/>
    <property type="match status" value="1"/>
</dbReference>
<dbReference type="PANTHER" id="PTHR43051">
    <property type="entry name" value="POLYNUCLEOTIDE ADENYLYLTRANSFERASE FAMILY PROTEIN"/>
    <property type="match status" value="1"/>
</dbReference>
<dbReference type="PANTHER" id="PTHR43051:SF1">
    <property type="entry name" value="POLYNUCLEOTIDE ADENYLYLTRANSFERASE FAMILY PROTEIN"/>
    <property type="match status" value="1"/>
</dbReference>
<protein>
    <recommendedName>
        <fullName evidence="9">Poly(A) polymerase</fullName>
    </recommendedName>
</protein>
<name>A0A8A4TN69_SULCO</name>
<keyword evidence="2" id="KW-0547">Nucleotide-binding</keyword>
<accession>A0A8A4TN69</accession>
<evidence type="ECO:0008006" key="9">
    <source>
        <dbReference type="Google" id="ProtNLM"/>
    </source>
</evidence>
<evidence type="ECO:0000313" key="7">
    <source>
        <dbReference type="EMBL" id="QTD50552.1"/>
    </source>
</evidence>
<dbReference type="InterPro" id="IPR032828">
    <property type="entry name" value="PolyA_RNA-bd"/>
</dbReference>
<feature type="domain" description="Poly A polymerase head" evidence="5">
    <location>
        <begin position="8"/>
        <end position="123"/>
    </location>
</feature>
<dbReference type="GO" id="GO:0003723">
    <property type="term" value="F:RNA binding"/>
    <property type="evidence" value="ECO:0007669"/>
    <property type="project" value="UniProtKB-KW"/>
</dbReference>
<reference evidence="7" key="1">
    <citation type="submission" date="2021-03" db="EMBL/GenBank/DDBJ databases">
        <title>Acanthopleuribacteraceae sp. M133.</title>
        <authorList>
            <person name="Wang G."/>
        </authorList>
    </citation>
    <scope>NUCLEOTIDE SEQUENCE</scope>
    <source>
        <strain evidence="7">M133</strain>
    </source>
</reference>
<dbReference type="GO" id="GO:0006396">
    <property type="term" value="P:RNA processing"/>
    <property type="evidence" value="ECO:0007669"/>
    <property type="project" value="InterPro"/>
</dbReference>
<proteinExistence type="inferred from homology"/>
<dbReference type="Gene3D" id="1.10.3090.10">
    <property type="entry name" value="cca-adding enzyme, domain 2"/>
    <property type="match status" value="1"/>
</dbReference>
<dbReference type="InterPro" id="IPR052191">
    <property type="entry name" value="tRNA_ntf/polyA_polymerase_I"/>
</dbReference>
<feature type="compositionally biased region" description="Basic residues" evidence="4">
    <location>
        <begin position="355"/>
        <end position="371"/>
    </location>
</feature>
<evidence type="ECO:0000259" key="5">
    <source>
        <dbReference type="Pfam" id="PF01743"/>
    </source>
</evidence>
<dbReference type="RefSeq" id="WP_237380371.1">
    <property type="nucleotide sequence ID" value="NZ_CP071793.1"/>
</dbReference>
<dbReference type="Gene3D" id="3.30.460.10">
    <property type="entry name" value="Beta Polymerase, domain 2"/>
    <property type="match status" value="1"/>
</dbReference>
<gene>
    <name evidence="7" type="ORF">J3U87_33630</name>
</gene>
<feature type="compositionally biased region" description="Basic residues" evidence="4">
    <location>
        <begin position="334"/>
        <end position="345"/>
    </location>
</feature>
<dbReference type="Pfam" id="PF12627">
    <property type="entry name" value="PolyA_pol_RNAbd"/>
    <property type="match status" value="1"/>
</dbReference>
<dbReference type="InterPro" id="IPR002646">
    <property type="entry name" value="PolA_pol_head_dom"/>
</dbReference>
<dbReference type="EMBL" id="CP071793">
    <property type="protein sequence ID" value="QTD50552.1"/>
    <property type="molecule type" value="Genomic_DNA"/>
</dbReference>
<dbReference type="GO" id="GO:0016779">
    <property type="term" value="F:nucleotidyltransferase activity"/>
    <property type="evidence" value="ECO:0007669"/>
    <property type="project" value="InterPro"/>
</dbReference>
<dbReference type="Proteomes" id="UP000663929">
    <property type="component" value="Chromosome"/>
</dbReference>
<comment type="similarity">
    <text evidence="3">Belongs to the tRNA nucleotidyltransferase/poly(A) polymerase family.</text>
</comment>
<evidence type="ECO:0000259" key="6">
    <source>
        <dbReference type="Pfam" id="PF12627"/>
    </source>
</evidence>
<dbReference type="AlphaFoldDB" id="A0A8A4TN69"/>